<dbReference type="RefSeq" id="WP_020194552.1">
    <property type="nucleotide sequence ID" value="NZ_BAOH01000005.1"/>
</dbReference>
<dbReference type="Proteomes" id="UP000031586">
    <property type="component" value="Unassembled WGS sequence"/>
</dbReference>
<reference evidence="1 2" key="1">
    <citation type="submission" date="2014-07" db="EMBL/GenBank/DDBJ databases">
        <title>Unique and conserved regions in Vibrio harveyi and related species in comparison with the shrimp pathogen Vibrio harveyi CAIM 1792.</title>
        <authorList>
            <person name="Espinoza-Valles I."/>
            <person name="Vora G."/>
            <person name="Leekitcharoenphon P."/>
            <person name="Ussery D."/>
            <person name="Hoj L."/>
            <person name="Gomez-Gil B."/>
        </authorList>
    </citation>
    <scope>NUCLEOTIDE SEQUENCE [LARGE SCALE GENOMIC DNA]</scope>
    <source>
        <strain evidence="2">CAIM 1854 / LMG 25443</strain>
    </source>
</reference>
<comment type="caution">
    <text evidence="1">The sequence shown here is derived from an EMBL/GenBank/DDBJ whole genome shotgun (WGS) entry which is preliminary data.</text>
</comment>
<accession>A0A0C1VTZ0</accession>
<dbReference type="EMBL" id="JPRD01000015">
    <property type="protein sequence ID" value="KIF53353.1"/>
    <property type="molecule type" value="Genomic_DNA"/>
</dbReference>
<dbReference type="AlphaFoldDB" id="A0A0C1VTZ0"/>
<dbReference type="PATRIC" id="fig|1229493.5.peg.1200"/>
<proteinExistence type="predicted"/>
<organism evidence="1 2">
    <name type="scientific">Vibrio owensii CAIM 1854 = LMG 25443</name>
    <dbReference type="NCBI Taxonomy" id="1229493"/>
    <lineage>
        <taxon>Bacteria</taxon>
        <taxon>Pseudomonadati</taxon>
        <taxon>Pseudomonadota</taxon>
        <taxon>Gammaproteobacteria</taxon>
        <taxon>Vibrionales</taxon>
        <taxon>Vibrionaceae</taxon>
        <taxon>Vibrio</taxon>
    </lineage>
</organism>
<evidence type="ECO:0000313" key="2">
    <source>
        <dbReference type="Proteomes" id="UP000031586"/>
    </source>
</evidence>
<name>A0A0C1VTZ0_9VIBR</name>
<evidence type="ECO:0000313" key="1">
    <source>
        <dbReference type="EMBL" id="KIF53353.1"/>
    </source>
</evidence>
<sequence>MQNQEVLTVKPKKWIEACTKDLHHLSESSAATLLGNCSCVIHLKDDNARKGKETGFNNSVLSKPGAGMSFSYQQDQIDG</sequence>
<gene>
    <name evidence="1" type="ORF">H735_10550</name>
</gene>
<protein>
    <submittedName>
        <fullName evidence="1">Uncharacterized protein</fullName>
    </submittedName>
</protein>